<dbReference type="PANTHER" id="PTHR12110:SF41">
    <property type="entry name" value="INOSOSE DEHYDRATASE"/>
    <property type="match status" value="1"/>
</dbReference>
<accession>A0A6L9S6Y1</accession>
<evidence type="ECO:0000313" key="2">
    <source>
        <dbReference type="EMBL" id="NEE00733.1"/>
    </source>
</evidence>
<dbReference type="Gene3D" id="3.20.20.150">
    <property type="entry name" value="Divalent-metal-dependent TIM barrel enzymes"/>
    <property type="match status" value="1"/>
</dbReference>
<dbReference type="EMBL" id="JAAGOA010000006">
    <property type="protein sequence ID" value="NEE00733.1"/>
    <property type="molecule type" value="Genomic_DNA"/>
</dbReference>
<dbReference type="SUPFAM" id="SSF51658">
    <property type="entry name" value="Xylose isomerase-like"/>
    <property type="match status" value="1"/>
</dbReference>
<reference evidence="2 3" key="1">
    <citation type="submission" date="2020-02" db="EMBL/GenBank/DDBJ databases">
        <authorList>
            <person name="Li X.-J."/>
            <person name="Han X.-M."/>
        </authorList>
    </citation>
    <scope>NUCLEOTIDE SEQUENCE [LARGE SCALE GENOMIC DNA]</scope>
    <source>
        <strain evidence="2 3">CCTCC AB 2017055</strain>
    </source>
</reference>
<dbReference type="Proteomes" id="UP000475214">
    <property type="component" value="Unassembled WGS sequence"/>
</dbReference>
<dbReference type="InterPro" id="IPR013022">
    <property type="entry name" value="Xyl_isomerase-like_TIM-brl"/>
</dbReference>
<organism evidence="2 3">
    <name type="scientific">Phytoactinopolyspora halotolerans</name>
    <dbReference type="NCBI Taxonomy" id="1981512"/>
    <lineage>
        <taxon>Bacteria</taxon>
        <taxon>Bacillati</taxon>
        <taxon>Actinomycetota</taxon>
        <taxon>Actinomycetes</taxon>
        <taxon>Jiangellales</taxon>
        <taxon>Jiangellaceae</taxon>
        <taxon>Phytoactinopolyspora</taxon>
    </lineage>
</organism>
<comment type="caution">
    <text evidence="2">The sequence shown here is derived from an EMBL/GenBank/DDBJ whole genome shotgun (WGS) entry which is preliminary data.</text>
</comment>
<dbReference type="GO" id="GO:0016853">
    <property type="term" value="F:isomerase activity"/>
    <property type="evidence" value="ECO:0007669"/>
    <property type="project" value="UniProtKB-KW"/>
</dbReference>
<name>A0A6L9S6Y1_9ACTN</name>
<dbReference type="PANTHER" id="PTHR12110">
    <property type="entry name" value="HYDROXYPYRUVATE ISOMERASE"/>
    <property type="match status" value="1"/>
</dbReference>
<gene>
    <name evidence="2" type="ORF">G1H10_11195</name>
</gene>
<keyword evidence="2" id="KW-0413">Isomerase</keyword>
<keyword evidence="3" id="KW-1185">Reference proteome</keyword>
<protein>
    <submittedName>
        <fullName evidence="2">Sugar phosphate isomerase/epimerase</fullName>
    </submittedName>
</protein>
<dbReference type="InterPro" id="IPR050312">
    <property type="entry name" value="IolE/XylAMocC-like"/>
</dbReference>
<dbReference type="RefSeq" id="WP_163736909.1">
    <property type="nucleotide sequence ID" value="NZ_JAAGOA010000006.1"/>
</dbReference>
<dbReference type="InterPro" id="IPR036237">
    <property type="entry name" value="Xyl_isomerase-like_sf"/>
</dbReference>
<proteinExistence type="predicted"/>
<evidence type="ECO:0000259" key="1">
    <source>
        <dbReference type="Pfam" id="PF01261"/>
    </source>
</evidence>
<dbReference type="Pfam" id="PF01261">
    <property type="entry name" value="AP_endonuc_2"/>
    <property type="match status" value="1"/>
</dbReference>
<dbReference type="AlphaFoldDB" id="A0A6L9S6Y1"/>
<sequence>MSKPLAVQLYSARDQIAEDRDAVLRRLAGIGFGAVEPFQPLNDPAGFRKVADDLGLTVCAAHAADLVQGVEPAKVFDALGTLGTDQAIVPGGIPRAEFATADGVKRVADRLNGLAEQARARGISLGYHNHEHELEYLIDGRHALDVLADALAPEVFLEVDTYWAAVGGADVPALLRRHADRVRLLHVKDGPAVVGEHNVVVGSGSVPVPEYLAAAPDAWRVIEFDRCATDVLDALEASYRYVASLPR</sequence>
<feature type="domain" description="Xylose isomerase-like TIM barrel" evidence="1">
    <location>
        <begin position="25"/>
        <end position="213"/>
    </location>
</feature>
<evidence type="ECO:0000313" key="3">
    <source>
        <dbReference type="Proteomes" id="UP000475214"/>
    </source>
</evidence>